<evidence type="ECO:0000313" key="3">
    <source>
        <dbReference type="Proteomes" id="UP000557688"/>
    </source>
</evidence>
<reference evidence="1 3" key="2">
    <citation type="submission" date="2020-08" db="EMBL/GenBank/DDBJ databases">
        <title>Genomic Encyclopedia of Type Strains, Phase III (KMG-III): the genomes of soil and plant-associated and newly described type strains.</title>
        <authorList>
            <person name="Whitman W."/>
        </authorList>
    </citation>
    <scope>NUCLEOTIDE SEQUENCE [LARGE SCALE GENOMIC DNA]</scope>
    <source>
        <strain evidence="1 3">CECT 8088</strain>
    </source>
</reference>
<dbReference type="SUPFAM" id="SSF51197">
    <property type="entry name" value="Clavaminate synthase-like"/>
    <property type="match status" value="1"/>
</dbReference>
<comment type="caution">
    <text evidence="2">The sequence shown here is derived from an EMBL/GenBank/DDBJ whole genome shotgun (WGS) entry which is preliminary data.</text>
</comment>
<dbReference type="RefSeq" id="WP_176623789.1">
    <property type="nucleotide sequence ID" value="NZ_JABXXQ010000136.1"/>
</dbReference>
<dbReference type="Proteomes" id="UP000557688">
    <property type="component" value="Unassembled WGS sequence"/>
</dbReference>
<evidence type="ECO:0000313" key="1">
    <source>
        <dbReference type="EMBL" id="MBB3174630.1"/>
    </source>
</evidence>
<dbReference type="EMBL" id="JABXXQ010000136">
    <property type="protein sequence ID" value="NVN30336.1"/>
    <property type="molecule type" value="Genomic_DNA"/>
</dbReference>
<evidence type="ECO:0000313" key="4">
    <source>
        <dbReference type="Proteomes" id="UP000565205"/>
    </source>
</evidence>
<reference evidence="2 4" key="1">
    <citation type="submission" date="2020-06" db="EMBL/GenBank/DDBJ databases">
        <title>Description of novel acetic acid bacteria.</title>
        <authorList>
            <person name="Sombolestani A."/>
        </authorList>
    </citation>
    <scope>NUCLEOTIDE SEQUENCE [LARGE SCALE GENOMIC DNA]</scope>
    <source>
        <strain evidence="2 4">LMG 26838</strain>
    </source>
</reference>
<gene>
    <name evidence="1" type="ORF">FHR90_002475</name>
    <name evidence="2" type="ORF">HUK83_08315</name>
</gene>
<sequence>MNMALRGDEFELARAFEDLRRDGIASIPNFLTDEEFARMGKFVDDAVARRPGAYVGFNGPAEMAGSGLDELGASDRLHSLAERIYEHMTGRPAQRSDFYQVLRCLSGPDVNTHSHFYHYDSYVVTLLVPIRIPTKGKTGDFLLIPNARRYRRSYWRNAVDKVLLDNRISQRVLRFLAERRLPPVRRVKLEPGRMYFFCGYRTIHTNEPCDEDQLRATALFHFANPHAGHSRGPRAKMA</sequence>
<evidence type="ECO:0008006" key="5">
    <source>
        <dbReference type="Google" id="ProtNLM"/>
    </source>
</evidence>
<evidence type="ECO:0000313" key="2">
    <source>
        <dbReference type="EMBL" id="NVN30336.1"/>
    </source>
</evidence>
<dbReference type="EMBL" id="JACHXV010000009">
    <property type="protein sequence ID" value="MBB3174630.1"/>
    <property type="molecule type" value="Genomic_DNA"/>
</dbReference>
<name>A0A850NR58_9PROT</name>
<accession>A0A850NR58</accession>
<dbReference type="Proteomes" id="UP000565205">
    <property type="component" value="Unassembled WGS sequence"/>
</dbReference>
<dbReference type="AlphaFoldDB" id="A0A850NR58"/>
<dbReference type="Gene3D" id="2.60.120.620">
    <property type="entry name" value="q2cbj1_9rhob like domain"/>
    <property type="match status" value="1"/>
</dbReference>
<organism evidence="2 4">
    <name type="scientific">Endobacter medicaginis</name>
    <dbReference type="NCBI Taxonomy" id="1181271"/>
    <lineage>
        <taxon>Bacteria</taxon>
        <taxon>Pseudomonadati</taxon>
        <taxon>Pseudomonadota</taxon>
        <taxon>Alphaproteobacteria</taxon>
        <taxon>Acetobacterales</taxon>
        <taxon>Acetobacteraceae</taxon>
        <taxon>Endobacter</taxon>
    </lineage>
</organism>
<proteinExistence type="predicted"/>
<keyword evidence="3" id="KW-1185">Reference proteome</keyword>
<protein>
    <recommendedName>
        <fullName evidence="5">2OG-Fe(II) oxygenase</fullName>
    </recommendedName>
</protein>